<name>A0ABU0E494_9FIRM</name>
<dbReference type="InterPro" id="IPR017871">
    <property type="entry name" value="ABC_transporter-like_CS"/>
</dbReference>
<keyword evidence="4 11" id="KW-0067">ATP-binding</keyword>
<dbReference type="Pfam" id="PF00664">
    <property type="entry name" value="ABC_membrane"/>
    <property type="match status" value="1"/>
</dbReference>
<evidence type="ECO:0000256" key="4">
    <source>
        <dbReference type="ARBA" id="ARBA00022840"/>
    </source>
</evidence>
<evidence type="ECO:0000256" key="3">
    <source>
        <dbReference type="ARBA" id="ARBA00022741"/>
    </source>
</evidence>
<dbReference type="PANTHER" id="PTHR43394">
    <property type="entry name" value="ATP-DEPENDENT PERMEASE MDL1, MITOCHONDRIAL"/>
    <property type="match status" value="1"/>
</dbReference>
<keyword evidence="5 8" id="KW-1133">Transmembrane helix</keyword>
<proteinExistence type="predicted"/>
<dbReference type="RefSeq" id="WP_307408661.1">
    <property type="nucleotide sequence ID" value="NZ_JAUSUR010000004.1"/>
</dbReference>
<feature type="transmembrane region" description="Helical" evidence="8">
    <location>
        <begin position="108"/>
        <end position="133"/>
    </location>
</feature>
<dbReference type="PROSITE" id="PS00211">
    <property type="entry name" value="ABC_TRANSPORTER_1"/>
    <property type="match status" value="1"/>
</dbReference>
<feature type="region of interest" description="Disordered" evidence="7">
    <location>
        <begin position="1"/>
        <end position="36"/>
    </location>
</feature>
<gene>
    <name evidence="11" type="ORF">J2S15_002455</name>
</gene>
<keyword evidence="12" id="KW-1185">Reference proteome</keyword>
<organism evidence="11 12">
    <name type="scientific">Breznakia pachnodae</name>
    <dbReference type="NCBI Taxonomy" id="265178"/>
    <lineage>
        <taxon>Bacteria</taxon>
        <taxon>Bacillati</taxon>
        <taxon>Bacillota</taxon>
        <taxon>Erysipelotrichia</taxon>
        <taxon>Erysipelotrichales</taxon>
        <taxon>Erysipelotrichaceae</taxon>
        <taxon>Breznakia</taxon>
    </lineage>
</organism>
<dbReference type="InterPro" id="IPR036640">
    <property type="entry name" value="ABC1_TM_sf"/>
</dbReference>
<evidence type="ECO:0000259" key="9">
    <source>
        <dbReference type="PROSITE" id="PS50893"/>
    </source>
</evidence>
<feature type="domain" description="ABC transporter" evidence="9">
    <location>
        <begin position="403"/>
        <end position="637"/>
    </location>
</feature>
<protein>
    <submittedName>
        <fullName evidence="11">ATP-binding cassette subfamily B protein</fullName>
    </submittedName>
</protein>
<keyword evidence="2 8" id="KW-0812">Transmembrane</keyword>
<keyword evidence="3" id="KW-0547">Nucleotide-binding</keyword>
<dbReference type="SUPFAM" id="SSF52540">
    <property type="entry name" value="P-loop containing nucleoside triphosphate hydrolases"/>
    <property type="match status" value="1"/>
</dbReference>
<feature type="domain" description="ABC transmembrane type-1" evidence="10">
    <location>
        <begin position="60"/>
        <end position="363"/>
    </location>
</feature>
<dbReference type="EMBL" id="JAUSUR010000004">
    <property type="protein sequence ID" value="MDQ0361705.1"/>
    <property type="molecule type" value="Genomic_DNA"/>
</dbReference>
<dbReference type="Proteomes" id="UP001230220">
    <property type="component" value="Unassembled WGS sequence"/>
</dbReference>
<dbReference type="InterPro" id="IPR039421">
    <property type="entry name" value="Type_1_exporter"/>
</dbReference>
<evidence type="ECO:0000256" key="1">
    <source>
        <dbReference type="ARBA" id="ARBA00004651"/>
    </source>
</evidence>
<dbReference type="PROSITE" id="PS50929">
    <property type="entry name" value="ABC_TM1F"/>
    <property type="match status" value="1"/>
</dbReference>
<dbReference type="PANTHER" id="PTHR43394:SF1">
    <property type="entry name" value="ATP-BINDING CASSETTE SUB-FAMILY B MEMBER 10, MITOCHONDRIAL"/>
    <property type="match status" value="1"/>
</dbReference>
<dbReference type="CDD" id="cd18547">
    <property type="entry name" value="ABC_6TM_Tm288_like"/>
    <property type="match status" value="1"/>
</dbReference>
<feature type="transmembrane region" description="Helical" evidence="8">
    <location>
        <begin position="320"/>
        <end position="341"/>
    </location>
</feature>
<evidence type="ECO:0000313" key="12">
    <source>
        <dbReference type="Proteomes" id="UP001230220"/>
    </source>
</evidence>
<dbReference type="InterPro" id="IPR003593">
    <property type="entry name" value="AAA+_ATPase"/>
</dbReference>
<dbReference type="Gene3D" id="3.40.50.300">
    <property type="entry name" value="P-loop containing nucleotide triphosphate hydrolases"/>
    <property type="match status" value="1"/>
</dbReference>
<dbReference type="GO" id="GO:0005524">
    <property type="term" value="F:ATP binding"/>
    <property type="evidence" value="ECO:0007669"/>
    <property type="project" value="UniProtKB-KW"/>
</dbReference>
<evidence type="ECO:0000313" key="11">
    <source>
        <dbReference type="EMBL" id="MDQ0361705.1"/>
    </source>
</evidence>
<dbReference type="InterPro" id="IPR011527">
    <property type="entry name" value="ABC1_TM_dom"/>
</dbReference>
<dbReference type="Gene3D" id="1.20.1560.10">
    <property type="entry name" value="ABC transporter type 1, transmembrane domain"/>
    <property type="match status" value="1"/>
</dbReference>
<feature type="transmembrane region" description="Helical" evidence="8">
    <location>
        <begin position="210"/>
        <end position="227"/>
    </location>
</feature>
<dbReference type="SMART" id="SM00382">
    <property type="entry name" value="AAA"/>
    <property type="match status" value="1"/>
</dbReference>
<evidence type="ECO:0000256" key="7">
    <source>
        <dbReference type="SAM" id="MobiDB-lite"/>
    </source>
</evidence>
<comment type="caution">
    <text evidence="11">The sequence shown here is derived from an EMBL/GenBank/DDBJ whole genome shotgun (WGS) entry which is preliminary data.</text>
</comment>
<dbReference type="SUPFAM" id="SSF90123">
    <property type="entry name" value="ABC transporter transmembrane region"/>
    <property type="match status" value="1"/>
</dbReference>
<feature type="compositionally biased region" description="Gly residues" evidence="7">
    <location>
        <begin position="18"/>
        <end position="32"/>
    </location>
</feature>
<dbReference type="CDD" id="cd03254">
    <property type="entry name" value="ABCC_Glucan_exporter_like"/>
    <property type="match status" value="1"/>
</dbReference>
<sequence>MSNNDTQTRKPPVTNAGPAGGPGRGPGGGGARAGEKAKDFKGSVKKMFNYMRNYRLQLYIIFFFAVLSTVFAIVGPKILGEATTALSEGLMAKATGSGEIDFGRIQEILLLLTGMYLFSAFCSYIQGFMMAGISQKMAYSLRKDISEKINRLPLSYYDKTSQGDVLSRVTNDVDSIGQSLSQGVTQVITSVMMVVGVAVMMFSISWMMTLVAMIVLPISAILVMIVTKRSQKYFVQQQASLGALNGHVEEMYGGHMIVKAFNGEEDSIEKFCEQNEELYNSAWKSQFLSGLMMPITTFIGNIGYVLVCLLGGYLATHTSVTLLGITFTGIGIAIGDIQAFIQYVRQFNQPLAQMAQTINTLQSAAAASERVFEFLGEEELSEDTKNPVQIYDANGNITVPSTVTFDQVKFGYSEDKIIIHNFNLRVGEGQKVAIVGPTGAGKTTIVKLLMRFYELNGGSIYVGDHDIKDFKRSDLRSMFGMVLQDAWLFNGTVMENLRYSKLNATDEEVYEAANAARVDHFVKTLEHGYDTMLNEETSNISQGQKQLLTIARAFLADPKILILDEATSNVDTRTEVLIQEGMDELMKGRTSFVIAHRLSTIRNANVIIVMNDGDIVEIGDHEELLAKDGFYAKLYNSQFEDGEEE</sequence>
<evidence type="ECO:0000256" key="6">
    <source>
        <dbReference type="ARBA" id="ARBA00023136"/>
    </source>
</evidence>
<dbReference type="InterPro" id="IPR027417">
    <property type="entry name" value="P-loop_NTPase"/>
</dbReference>
<evidence type="ECO:0000256" key="5">
    <source>
        <dbReference type="ARBA" id="ARBA00022989"/>
    </source>
</evidence>
<dbReference type="Pfam" id="PF00005">
    <property type="entry name" value="ABC_tran"/>
    <property type="match status" value="1"/>
</dbReference>
<keyword evidence="6 8" id="KW-0472">Membrane</keyword>
<reference evidence="11 12" key="1">
    <citation type="submission" date="2023-07" db="EMBL/GenBank/DDBJ databases">
        <title>Genomic Encyclopedia of Type Strains, Phase IV (KMG-IV): sequencing the most valuable type-strain genomes for metagenomic binning, comparative biology and taxonomic classification.</title>
        <authorList>
            <person name="Goeker M."/>
        </authorList>
    </citation>
    <scope>NUCLEOTIDE SEQUENCE [LARGE SCALE GENOMIC DNA]</scope>
    <source>
        <strain evidence="11 12">DSM 16784</strain>
    </source>
</reference>
<feature type="transmembrane region" description="Helical" evidence="8">
    <location>
        <begin position="291"/>
        <end position="314"/>
    </location>
</feature>
<accession>A0ABU0E494</accession>
<evidence type="ECO:0000256" key="8">
    <source>
        <dbReference type="SAM" id="Phobius"/>
    </source>
</evidence>
<comment type="subcellular location">
    <subcellularLocation>
        <location evidence="1">Cell membrane</location>
        <topology evidence="1">Multi-pass membrane protein</topology>
    </subcellularLocation>
</comment>
<dbReference type="InterPro" id="IPR003439">
    <property type="entry name" value="ABC_transporter-like_ATP-bd"/>
</dbReference>
<feature type="transmembrane region" description="Helical" evidence="8">
    <location>
        <begin position="56"/>
        <end position="74"/>
    </location>
</feature>
<dbReference type="PROSITE" id="PS50893">
    <property type="entry name" value="ABC_TRANSPORTER_2"/>
    <property type="match status" value="1"/>
</dbReference>
<evidence type="ECO:0000256" key="2">
    <source>
        <dbReference type="ARBA" id="ARBA00022692"/>
    </source>
</evidence>
<evidence type="ECO:0000259" key="10">
    <source>
        <dbReference type="PROSITE" id="PS50929"/>
    </source>
</evidence>